<dbReference type="RefSeq" id="WP_183597099.1">
    <property type="nucleotide sequence ID" value="NZ_JACHXK010000001.1"/>
</dbReference>
<feature type="transmembrane region" description="Helical" evidence="2">
    <location>
        <begin position="6"/>
        <end position="25"/>
    </location>
</feature>
<dbReference type="AlphaFoldDB" id="A0A7W5AU75"/>
<gene>
    <name evidence="3" type="ORF">FHS18_000771</name>
</gene>
<accession>A0A7W5AU75</accession>
<dbReference type="EMBL" id="JACHXK010000001">
    <property type="protein sequence ID" value="MBB3108743.1"/>
    <property type="molecule type" value="Genomic_DNA"/>
</dbReference>
<feature type="transmembrane region" description="Helical" evidence="2">
    <location>
        <begin position="37"/>
        <end position="54"/>
    </location>
</feature>
<evidence type="ECO:0000256" key="2">
    <source>
        <dbReference type="SAM" id="Phobius"/>
    </source>
</evidence>
<organism evidence="3 4">
    <name type="scientific">Paenibacillus phyllosphaerae</name>
    <dbReference type="NCBI Taxonomy" id="274593"/>
    <lineage>
        <taxon>Bacteria</taxon>
        <taxon>Bacillati</taxon>
        <taxon>Bacillota</taxon>
        <taxon>Bacilli</taxon>
        <taxon>Bacillales</taxon>
        <taxon>Paenibacillaceae</taxon>
        <taxon>Paenibacillus</taxon>
    </lineage>
</organism>
<proteinExistence type="predicted"/>
<feature type="region of interest" description="Disordered" evidence="1">
    <location>
        <begin position="121"/>
        <end position="146"/>
    </location>
</feature>
<keyword evidence="4" id="KW-1185">Reference proteome</keyword>
<feature type="transmembrane region" description="Helical" evidence="2">
    <location>
        <begin position="69"/>
        <end position="87"/>
    </location>
</feature>
<evidence type="ECO:0000313" key="4">
    <source>
        <dbReference type="Proteomes" id="UP000570361"/>
    </source>
</evidence>
<dbReference type="Proteomes" id="UP000570361">
    <property type="component" value="Unassembled WGS sequence"/>
</dbReference>
<reference evidence="3 4" key="1">
    <citation type="submission" date="2020-08" db="EMBL/GenBank/DDBJ databases">
        <title>Genomic Encyclopedia of Type Strains, Phase III (KMG-III): the genomes of soil and plant-associated and newly described type strains.</title>
        <authorList>
            <person name="Whitman W."/>
        </authorList>
    </citation>
    <scope>NUCLEOTIDE SEQUENCE [LARGE SCALE GENOMIC DNA]</scope>
    <source>
        <strain evidence="3 4">CECT 5862</strain>
    </source>
</reference>
<keyword evidence="2" id="KW-0472">Membrane</keyword>
<dbReference type="Pfam" id="PF10066">
    <property type="entry name" value="DUF2304"/>
    <property type="match status" value="1"/>
</dbReference>
<keyword evidence="2" id="KW-1133">Transmembrane helix</keyword>
<evidence type="ECO:0000313" key="3">
    <source>
        <dbReference type="EMBL" id="MBB3108743.1"/>
    </source>
</evidence>
<keyword evidence="2" id="KW-0812">Transmembrane</keyword>
<sequence length="146" mass="16193">MQDVLRWFILLCGIVFSYIIIRLLLKHKINARNSVAWLLSVVAVLLLAAFPGGLDRLANVVGVQYPPTLMFLFSTLVLLLIVLYQSMQISTVNEKIRQLSQHVALHDLDNDLLAREVRGAGASAVGKPPQKSVNPPTPAPSQEWLQ</sequence>
<evidence type="ECO:0000256" key="1">
    <source>
        <dbReference type="SAM" id="MobiDB-lite"/>
    </source>
</evidence>
<protein>
    <recommendedName>
        <fullName evidence="5">DUF2304 domain-containing protein</fullName>
    </recommendedName>
</protein>
<name>A0A7W5AU75_9BACL</name>
<dbReference type="InterPro" id="IPR019277">
    <property type="entry name" value="DUF2304"/>
</dbReference>
<evidence type="ECO:0008006" key="5">
    <source>
        <dbReference type="Google" id="ProtNLM"/>
    </source>
</evidence>
<comment type="caution">
    <text evidence="3">The sequence shown here is derived from an EMBL/GenBank/DDBJ whole genome shotgun (WGS) entry which is preliminary data.</text>
</comment>